<protein>
    <submittedName>
        <fullName evidence="3">C17.1</fullName>
    </submittedName>
</protein>
<dbReference type="EMBL" id="AB291192">
    <property type="protein sequence ID" value="BAF45695.1"/>
    <property type="molecule type" value="Genomic_DNA"/>
</dbReference>
<feature type="compositionally biased region" description="Low complexity" evidence="1">
    <location>
        <begin position="1"/>
        <end position="26"/>
    </location>
</feature>
<feature type="compositionally biased region" description="Low complexity" evidence="1">
    <location>
        <begin position="175"/>
        <end position="187"/>
    </location>
</feature>
<feature type="transmembrane region" description="Helical" evidence="2">
    <location>
        <begin position="305"/>
        <end position="330"/>
    </location>
</feature>
<feature type="compositionally biased region" description="Low complexity" evidence="1">
    <location>
        <begin position="231"/>
        <end position="243"/>
    </location>
</feature>
<sequence length="352" mass="36960">MPETSEFTTTEPSVSSDSGNTSGSDTKQNGDGDFGTSTVGSENRLSSYGGSTSSEGMPKTSQSTTTELSASSDSGNTSESVTEQNADGDFRTSTVGPENRLSSYGGSTSSEGMPKTSQSTTTELSASSDSGNTSESVTEQNADGDFRTSTVGPEDRLSGYRSSMSSKSTSEENDSTTTEVSTSTDSENASTSDTKQIADEDFGTSTVGTEDHLSGYRSSTSSKGMSEVNASTTTELSTTTDSENASTSDAKQNADGDFARSTVGSGDHSWEYEDSTSSEPVPELNRTATTRSPTSSDAASAGSLFILYFVVFVCFICICLSTFIPICVYINKKRNFIKNSDMEMKTPHELCT</sequence>
<organism evidence="3 4">
    <name type="scientific">Ichnoviriform fugitivi</name>
    <dbReference type="NCBI Taxonomy" id="265522"/>
    <lineage>
        <taxon>Viruses</taxon>
        <taxon>Viruses incertae sedis</taxon>
        <taxon>Polydnaviriformidae</taxon>
        <taxon>Ichnoviriform</taxon>
    </lineage>
</organism>
<proteinExistence type="predicted"/>
<feature type="compositionally biased region" description="Polar residues" evidence="1">
    <location>
        <begin position="216"/>
        <end position="230"/>
    </location>
</feature>
<evidence type="ECO:0000313" key="3">
    <source>
        <dbReference type="EMBL" id="BAF45695.1"/>
    </source>
</evidence>
<keyword evidence="2" id="KW-1133">Transmembrane helix</keyword>
<dbReference type="KEGG" id="vg:5076340"/>
<dbReference type="Proteomes" id="UP000204242">
    <property type="component" value="Genome"/>
</dbReference>
<keyword evidence="2" id="KW-0472">Membrane</keyword>
<dbReference type="GeneID" id="5076340"/>
<evidence type="ECO:0000256" key="1">
    <source>
        <dbReference type="SAM" id="MobiDB-lite"/>
    </source>
</evidence>
<evidence type="ECO:0000313" key="4">
    <source>
        <dbReference type="Proteomes" id="UP000204242"/>
    </source>
</evidence>
<name>A2Q0I0_9VIRU</name>
<feature type="region of interest" description="Disordered" evidence="1">
    <location>
        <begin position="1"/>
        <end position="298"/>
    </location>
</feature>
<feature type="compositionally biased region" description="Polar residues" evidence="1">
    <location>
        <begin position="286"/>
        <end position="298"/>
    </location>
</feature>
<accession>A2Q0I0</accession>
<evidence type="ECO:0000256" key="2">
    <source>
        <dbReference type="SAM" id="Phobius"/>
    </source>
</evidence>
<feature type="compositionally biased region" description="Polar residues" evidence="1">
    <location>
        <begin position="35"/>
        <end position="151"/>
    </location>
</feature>
<keyword evidence="2" id="KW-0812">Transmembrane</keyword>
<dbReference type="RefSeq" id="YP_001031291.1">
    <property type="nucleotide sequence ID" value="NC_008983.1"/>
</dbReference>
<reference evidence="3 4" key="1">
    <citation type="journal article" date="2007" name="Virology">
        <title>Shared and species-specific features among ichnovirus genomes.</title>
        <authorList>
            <person name="Tanaka K."/>
            <person name="Lapointe R."/>
            <person name="Barney W.E."/>
            <person name="Makkay A.M."/>
            <person name="Stoltz D."/>
            <person name="Cusson M."/>
            <person name="Webb B.A."/>
        </authorList>
    </citation>
    <scope>NUCLEOTIDE SEQUENCE [LARGE SCALE GENOMIC DNA]</scope>
</reference>